<dbReference type="Proteomes" id="UP000289660">
    <property type="component" value="Unassembled WGS sequence"/>
</dbReference>
<dbReference type="EMBL" id="BIFY01000047">
    <property type="protein sequence ID" value="GCE60804.1"/>
    <property type="molecule type" value="Genomic_DNA"/>
</dbReference>
<proteinExistence type="predicted"/>
<reference evidence="2" key="1">
    <citation type="submission" date="2018-12" db="EMBL/GenBank/DDBJ databases">
        <title>Genome sequence of Microcystis aeruginosa NIES-4285.</title>
        <authorList>
            <person name="Tanabe Y."/>
        </authorList>
    </citation>
    <scope>NUCLEOTIDE SEQUENCE [LARGE SCALE GENOMIC DNA]</scope>
    <source>
        <strain evidence="2">NIES-4285</strain>
    </source>
</reference>
<comment type="caution">
    <text evidence="1">The sequence shown here is derived from an EMBL/GenBank/DDBJ whole genome shotgun (WGS) entry which is preliminary data.</text>
</comment>
<evidence type="ECO:0000313" key="1">
    <source>
        <dbReference type="EMBL" id="GCE60804.1"/>
    </source>
</evidence>
<organism evidence="1 2">
    <name type="scientific">Microcystis aeruginosa NIES-4285</name>
    <dbReference type="NCBI Taxonomy" id="2497681"/>
    <lineage>
        <taxon>Bacteria</taxon>
        <taxon>Bacillati</taxon>
        <taxon>Cyanobacteriota</taxon>
        <taxon>Cyanophyceae</taxon>
        <taxon>Oscillatoriophycideae</taxon>
        <taxon>Chroococcales</taxon>
        <taxon>Microcystaceae</taxon>
        <taxon>Microcystis</taxon>
    </lineage>
</organism>
<gene>
    <name evidence="1" type="ORF">MiAbB_02728</name>
</gene>
<name>A0A402DF55_MICAE</name>
<dbReference type="AlphaFoldDB" id="A0A402DF55"/>
<accession>A0A402DF55</accession>
<protein>
    <submittedName>
        <fullName evidence="1">Uncharacterized protein</fullName>
    </submittedName>
</protein>
<sequence length="74" mass="8501">MPPYRTIPSNEEPWNQSLEILREEALQAEHPRTRERLMALYEICGGTNATLVGKKTGRNPQTIRSGYIDTMNRV</sequence>
<evidence type="ECO:0000313" key="2">
    <source>
        <dbReference type="Proteomes" id="UP000289660"/>
    </source>
</evidence>